<sequence>MPQNQLVITIIDESGSKQLKFSKNLKRNLIISVIIFLLIVGLGVGFLKFLIAKMDTMTSERNAVLRDFRDLYQKNYTLTKEIKNKREELFIVGQKIRGLESLIEIKKGANGGVHLYDEVDLENLSLNQKHLALMLIPNGMPLKTYSAIKPTKERNHPIKKIKGVESGIDFIAPLNTPVYASADGIVDFVKTRS</sequence>
<dbReference type="InterPro" id="IPR011055">
    <property type="entry name" value="Dup_hybrid_motif"/>
</dbReference>
<dbReference type="SUPFAM" id="SSF51261">
    <property type="entry name" value="Duplicated hybrid motif"/>
    <property type="match status" value="1"/>
</dbReference>
<dbReference type="Proteomes" id="UP000015645">
    <property type="component" value="Unassembled WGS sequence"/>
</dbReference>
<organism evidence="2 3">
    <name type="scientific">Helicobacter pylori PZ5024</name>
    <dbReference type="NCBI Taxonomy" id="1337391"/>
    <lineage>
        <taxon>Bacteria</taxon>
        <taxon>Pseudomonadati</taxon>
        <taxon>Campylobacterota</taxon>
        <taxon>Epsilonproteobacteria</taxon>
        <taxon>Campylobacterales</taxon>
        <taxon>Helicobacteraceae</taxon>
        <taxon>Helicobacter</taxon>
    </lineage>
</organism>
<keyword evidence="1" id="KW-0812">Transmembrane</keyword>
<dbReference type="EMBL" id="ASYS01000131">
    <property type="protein sequence ID" value="EQD98149.1"/>
    <property type="molecule type" value="Genomic_DNA"/>
</dbReference>
<accession>T2T311</accession>
<keyword evidence="1" id="KW-0472">Membrane</keyword>
<protein>
    <submittedName>
        <fullName evidence="2">Peptidase M23</fullName>
    </submittedName>
</protein>
<gene>
    <name evidence="2" type="ORF">L931_00855</name>
</gene>
<feature type="transmembrane region" description="Helical" evidence="1">
    <location>
        <begin position="29"/>
        <end position="51"/>
    </location>
</feature>
<dbReference type="CDD" id="cd12797">
    <property type="entry name" value="M23_peptidase"/>
    <property type="match status" value="1"/>
</dbReference>
<evidence type="ECO:0000256" key="1">
    <source>
        <dbReference type="SAM" id="Phobius"/>
    </source>
</evidence>
<evidence type="ECO:0000313" key="3">
    <source>
        <dbReference type="Proteomes" id="UP000015645"/>
    </source>
</evidence>
<dbReference type="AlphaFoldDB" id="T2T311"/>
<reference evidence="2 3" key="1">
    <citation type="journal article" date="2013" name="Genome Announc.">
        <title>Draft Genome Sequences of Helicobacter pylori Strains Isolated from Regions of Low and High Gastric Cancer Risk in Colombia.</title>
        <authorList>
            <person name="Sheh A."/>
            <person name="Piazuelo M.B."/>
            <person name="Wilson K.T."/>
            <person name="Correa P."/>
            <person name="Fox J.G."/>
        </authorList>
    </citation>
    <scope>NUCLEOTIDE SEQUENCE [LARGE SCALE GENOMIC DNA]</scope>
    <source>
        <strain evidence="2 3">PZ5024</strain>
    </source>
</reference>
<feature type="non-terminal residue" evidence="2">
    <location>
        <position position="193"/>
    </location>
</feature>
<dbReference type="Gene3D" id="2.70.70.10">
    <property type="entry name" value="Glucose Permease (Domain IIA)"/>
    <property type="match status" value="1"/>
</dbReference>
<evidence type="ECO:0000313" key="2">
    <source>
        <dbReference type="EMBL" id="EQD98149.1"/>
    </source>
</evidence>
<comment type="caution">
    <text evidence="2">The sequence shown here is derived from an EMBL/GenBank/DDBJ whole genome shotgun (WGS) entry which is preliminary data.</text>
</comment>
<proteinExistence type="predicted"/>
<keyword evidence="1" id="KW-1133">Transmembrane helix</keyword>
<name>T2T311_HELPX</name>